<dbReference type="EMBL" id="JBHLUD010000013">
    <property type="protein sequence ID" value="MFC0546255.1"/>
    <property type="molecule type" value="Genomic_DNA"/>
</dbReference>
<evidence type="ECO:0000313" key="1">
    <source>
        <dbReference type="EMBL" id="MFC0546255.1"/>
    </source>
</evidence>
<proteinExistence type="predicted"/>
<accession>A0ABV6N2B8</accession>
<comment type="caution">
    <text evidence="1">The sequence shown here is derived from an EMBL/GenBank/DDBJ whole genome shotgun (WGS) entry which is preliminary data.</text>
</comment>
<dbReference type="Proteomes" id="UP001589810">
    <property type="component" value="Unassembled WGS sequence"/>
</dbReference>
<evidence type="ECO:0000313" key="2">
    <source>
        <dbReference type="Proteomes" id="UP001589810"/>
    </source>
</evidence>
<evidence type="ECO:0008006" key="3">
    <source>
        <dbReference type="Google" id="ProtNLM"/>
    </source>
</evidence>
<sequence length="89" mass="10278">MFWEVKESEWSVEHIARHGVTLDEVREAILERPYWSTPGKNGSVLIYGQTYAGRHLLVVAVAEPDGRAFVVTARNMTDREKMVYRSRAR</sequence>
<dbReference type="RefSeq" id="WP_273936517.1">
    <property type="nucleotide sequence ID" value="NZ_CP097263.1"/>
</dbReference>
<reference evidence="1 2" key="1">
    <citation type="submission" date="2024-09" db="EMBL/GenBank/DDBJ databases">
        <authorList>
            <person name="Sun Q."/>
            <person name="Mori K."/>
        </authorList>
    </citation>
    <scope>NUCLEOTIDE SEQUENCE [LARGE SCALE GENOMIC DNA]</scope>
    <source>
        <strain evidence="1 2">TBRC 1432</strain>
    </source>
</reference>
<keyword evidence="2" id="KW-1185">Reference proteome</keyword>
<name>A0ABV6N2B8_9PSEU</name>
<organism evidence="1 2">
    <name type="scientific">Kutzneria chonburiensis</name>
    <dbReference type="NCBI Taxonomy" id="1483604"/>
    <lineage>
        <taxon>Bacteria</taxon>
        <taxon>Bacillati</taxon>
        <taxon>Actinomycetota</taxon>
        <taxon>Actinomycetes</taxon>
        <taxon>Pseudonocardiales</taxon>
        <taxon>Pseudonocardiaceae</taxon>
        <taxon>Kutzneria</taxon>
    </lineage>
</organism>
<protein>
    <recommendedName>
        <fullName evidence="3">BrnT family toxin</fullName>
    </recommendedName>
</protein>
<gene>
    <name evidence="1" type="ORF">ACFFH7_32395</name>
</gene>